<keyword evidence="3" id="KW-0378">Hydrolase</keyword>
<sequence>MSELHSHHFVPSVTAVKFKNLNISVKDIDTVTGVTTGYLSHWYNKDSDGDFTVKGKTFVKTVSEGGPKGSGRIKHLLNHSFKSPLGVFQDLYEDNTGLGYKSQLLKNHEGVFIPDSDLVIACFVNKYGLEHSIGYKTVNEQKTADGNMLSEVMLYEGSTLTGYGANPLTPMTGLKGQFDDNELDEEDAKALYKHLESILHRDNWQDSTYEFFQSKYDELGKLLEKHKRTTQPPKDTEPDYKGFAERMKSQFTLN</sequence>
<name>A0A7K1SKQ9_9BACT</name>
<comment type="caution">
    <text evidence="5">The sequence shown here is derived from an EMBL/GenBank/DDBJ whole genome shotgun (WGS) entry which is preliminary data.</text>
</comment>
<evidence type="ECO:0000256" key="1">
    <source>
        <dbReference type="ARBA" id="ARBA00022612"/>
    </source>
</evidence>
<dbReference type="GO" id="GO:0008233">
    <property type="term" value="F:peptidase activity"/>
    <property type="evidence" value="ECO:0007669"/>
    <property type="project" value="UniProtKB-KW"/>
</dbReference>
<evidence type="ECO:0000256" key="3">
    <source>
        <dbReference type="ARBA" id="ARBA00022801"/>
    </source>
</evidence>
<feature type="domain" description="Prohead serine protease" evidence="4">
    <location>
        <begin position="25"/>
        <end position="167"/>
    </location>
</feature>
<keyword evidence="6" id="KW-1185">Reference proteome</keyword>
<dbReference type="InterPro" id="IPR054613">
    <property type="entry name" value="Peptidase_S78_dom"/>
</dbReference>
<gene>
    <name evidence="5" type="ORF">GO755_30495</name>
</gene>
<evidence type="ECO:0000313" key="5">
    <source>
        <dbReference type="EMBL" id="MVM34401.1"/>
    </source>
</evidence>
<evidence type="ECO:0000259" key="4">
    <source>
        <dbReference type="Pfam" id="PF04586"/>
    </source>
</evidence>
<dbReference type="AlphaFoldDB" id="A0A7K1SKQ9"/>
<organism evidence="5 6">
    <name type="scientific">Spirosoma arboris</name>
    <dbReference type="NCBI Taxonomy" id="2682092"/>
    <lineage>
        <taxon>Bacteria</taxon>
        <taxon>Pseudomonadati</taxon>
        <taxon>Bacteroidota</taxon>
        <taxon>Cytophagia</taxon>
        <taxon>Cytophagales</taxon>
        <taxon>Cytophagaceae</taxon>
        <taxon>Spirosoma</taxon>
    </lineage>
</organism>
<dbReference type="GO" id="GO:0006508">
    <property type="term" value="P:proteolysis"/>
    <property type="evidence" value="ECO:0007669"/>
    <property type="project" value="UniProtKB-KW"/>
</dbReference>
<dbReference type="EMBL" id="WPIN01000015">
    <property type="protein sequence ID" value="MVM34401.1"/>
    <property type="molecule type" value="Genomic_DNA"/>
</dbReference>
<evidence type="ECO:0000313" key="6">
    <source>
        <dbReference type="Proteomes" id="UP000436006"/>
    </source>
</evidence>
<keyword evidence="1" id="KW-1188">Viral release from host cell</keyword>
<keyword evidence="2" id="KW-0645">Protease</keyword>
<dbReference type="Pfam" id="PF04586">
    <property type="entry name" value="Peptidase_S78"/>
    <property type="match status" value="1"/>
</dbReference>
<proteinExistence type="predicted"/>
<dbReference type="Proteomes" id="UP000436006">
    <property type="component" value="Unassembled WGS sequence"/>
</dbReference>
<evidence type="ECO:0000256" key="2">
    <source>
        <dbReference type="ARBA" id="ARBA00022670"/>
    </source>
</evidence>
<protein>
    <recommendedName>
        <fullName evidence="4">Prohead serine protease domain-containing protein</fullName>
    </recommendedName>
</protein>
<reference evidence="5 6" key="1">
    <citation type="submission" date="2019-12" db="EMBL/GenBank/DDBJ databases">
        <title>Spirosoma sp. HMF4905 genome sequencing and assembly.</title>
        <authorList>
            <person name="Kang H."/>
            <person name="Cha I."/>
            <person name="Kim H."/>
            <person name="Joh K."/>
        </authorList>
    </citation>
    <scope>NUCLEOTIDE SEQUENCE [LARGE SCALE GENOMIC DNA]</scope>
    <source>
        <strain evidence="5 6">HMF4905</strain>
    </source>
</reference>
<accession>A0A7K1SKQ9</accession>